<dbReference type="InterPro" id="IPR056784">
    <property type="entry name" value="PSF2_N"/>
</dbReference>
<keyword evidence="4" id="KW-0539">Nucleus</keyword>
<evidence type="ECO:0000256" key="1">
    <source>
        <dbReference type="ARBA" id="ARBA00004123"/>
    </source>
</evidence>
<dbReference type="GO" id="GO:0000727">
    <property type="term" value="P:double-strand break repair via break-induced replication"/>
    <property type="evidence" value="ECO:0007669"/>
    <property type="project" value="TreeGrafter"/>
</dbReference>
<protein>
    <submittedName>
        <fullName evidence="7">Uncharacterized protein</fullName>
    </submittedName>
</protein>
<dbReference type="SUPFAM" id="SSF158573">
    <property type="entry name" value="GINS helical bundle-like"/>
    <property type="match status" value="1"/>
</dbReference>
<dbReference type="OMA" id="DSLNCMY"/>
<dbReference type="InterPro" id="IPR007257">
    <property type="entry name" value="GINS_Psf2"/>
</dbReference>
<dbReference type="GeneID" id="17353652"/>
<dbReference type="KEGG" id="cvr:CHLNCDRAFT_17561"/>
<dbReference type="Proteomes" id="UP000008141">
    <property type="component" value="Unassembled WGS sequence"/>
</dbReference>
<dbReference type="RefSeq" id="XP_005846441.1">
    <property type="nucleotide sequence ID" value="XM_005846379.1"/>
</dbReference>
<dbReference type="GO" id="GO:0000811">
    <property type="term" value="C:GINS complex"/>
    <property type="evidence" value="ECO:0007669"/>
    <property type="project" value="TreeGrafter"/>
</dbReference>
<gene>
    <name evidence="7" type="ORF">CHLNCDRAFT_17561</name>
</gene>
<feature type="domain" description="DNA replication complex GINS protein PSF2 N-terminal" evidence="6">
    <location>
        <begin position="2"/>
        <end position="60"/>
    </location>
</feature>
<keyword evidence="8" id="KW-1185">Reference proteome</keyword>
<dbReference type="EMBL" id="GL433848">
    <property type="protein sequence ID" value="EFN54339.1"/>
    <property type="molecule type" value="Genomic_DNA"/>
</dbReference>
<evidence type="ECO:0000259" key="5">
    <source>
        <dbReference type="Pfam" id="PF05916"/>
    </source>
</evidence>
<comment type="subcellular location">
    <subcellularLocation>
        <location evidence="1">Nucleus</location>
    </subcellularLocation>
</comment>
<dbReference type="InterPro" id="IPR021151">
    <property type="entry name" value="GINS_A"/>
</dbReference>
<dbReference type="GO" id="GO:0006260">
    <property type="term" value="P:DNA replication"/>
    <property type="evidence" value="ECO:0007669"/>
    <property type="project" value="UniProtKB-KW"/>
</dbReference>
<dbReference type="CDD" id="cd21694">
    <property type="entry name" value="GINS_B_Psf2"/>
    <property type="match status" value="1"/>
</dbReference>
<dbReference type="PANTHER" id="PTHR12772">
    <property type="entry name" value="DNA REPLICATION COMPLEX GINS PROTEIN PSF2"/>
    <property type="match status" value="1"/>
</dbReference>
<dbReference type="PANTHER" id="PTHR12772:SF0">
    <property type="entry name" value="DNA REPLICATION COMPLEX GINS PROTEIN PSF2"/>
    <property type="match status" value="1"/>
</dbReference>
<dbReference type="InParanoid" id="E1ZII6"/>
<name>E1ZII6_CHLVA</name>
<evidence type="ECO:0000259" key="6">
    <source>
        <dbReference type="Pfam" id="PF25005"/>
    </source>
</evidence>
<evidence type="ECO:0000256" key="2">
    <source>
        <dbReference type="ARBA" id="ARBA00010565"/>
    </source>
</evidence>
<dbReference type="Gene3D" id="3.40.5.50">
    <property type="match status" value="1"/>
</dbReference>
<dbReference type="Gene3D" id="1.20.58.1020">
    <property type="match status" value="1"/>
</dbReference>
<sequence length="171" mass="19430">QMYFNAKDELITIVPSFSLPTENCTCLCISGEWGPFHPNRECQVPLWLAHTLWKRKRCAIKAPAWMGVEHLDAVLGLERQDASAFQPLPFHYIEVAHFLFTSGTDGNLPQEVKDLVELVQKARWNKIMAGLATLQGAITVKLNNLAAMEINAVRPFFLGSLDMFFCYQRME</sequence>
<feature type="non-terminal residue" evidence="7">
    <location>
        <position position="171"/>
    </location>
</feature>
<evidence type="ECO:0000313" key="8">
    <source>
        <dbReference type="Proteomes" id="UP000008141"/>
    </source>
</evidence>
<reference evidence="7 8" key="1">
    <citation type="journal article" date="2010" name="Plant Cell">
        <title>The Chlorella variabilis NC64A genome reveals adaptation to photosymbiosis, coevolution with viruses, and cryptic sex.</title>
        <authorList>
            <person name="Blanc G."/>
            <person name="Duncan G."/>
            <person name="Agarkova I."/>
            <person name="Borodovsky M."/>
            <person name="Gurnon J."/>
            <person name="Kuo A."/>
            <person name="Lindquist E."/>
            <person name="Lucas S."/>
            <person name="Pangilinan J."/>
            <person name="Polle J."/>
            <person name="Salamov A."/>
            <person name="Terry A."/>
            <person name="Yamada T."/>
            <person name="Dunigan D.D."/>
            <person name="Grigoriev I.V."/>
            <person name="Claverie J.M."/>
            <person name="Van Etten J.L."/>
        </authorList>
    </citation>
    <scope>NUCLEOTIDE SEQUENCE [LARGE SCALE GENOMIC DNA]</scope>
    <source>
        <strain evidence="7 8">NC64A</strain>
    </source>
</reference>
<keyword evidence="3" id="KW-0235">DNA replication</keyword>
<evidence type="ECO:0000256" key="3">
    <source>
        <dbReference type="ARBA" id="ARBA00022705"/>
    </source>
</evidence>
<comment type="similarity">
    <text evidence="2">Belongs to the GINS2/PSF2 family.</text>
</comment>
<evidence type="ECO:0000256" key="4">
    <source>
        <dbReference type="ARBA" id="ARBA00023242"/>
    </source>
</evidence>
<proteinExistence type="inferred from homology"/>
<feature type="domain" description="GINS subunit" evidence="5">
    <location>
        <begin position="65"/>
        <end position="163"/>
    </location>
</feature>
<dbReference type="AlphaFoldDB" id="E1ZII6"/>
<dbReference type="FunCoup" id="E1ZII6">
    <property type="interactions" value="1328"/>
</dbReference>
<dbReference type="CDD" id="cd11712">
    <property type="entry name" value="GINS_A_psf2"/>
    <property type="match status" value="1"/>
</dbReference>
<dbReference type="SUPFAM" id="SSF160059">
    <property type="entry name" value="PriA/YqbF domain"/>
    <property type="match status" value="1"/>
</dbReference>
<feature type="non-terminal residue" evidence="7">
    <location>
        <position position="1"/>
    </location>
</feature>
<evidence type="ECO:0000313" key="7">
    <source>
        <dbReference type="EMBL" id="EFN54339.1"/>
    </source>
</evidence>
<dbReference type="Pfam" id="PF05916">
    <property type="entry name" value="Sld5"/>
    <property type="match status" value="1"/>
</dbReference>
<dbReference type="OrthoDB" id="1938138at2759"/>
<dbReference type="eggNOG" id="KOG4071">
    <property type="taxonomic scope" value="Eukaryota"/>
</dbReference>
<organism evidence="8">
    <name type="scientific">Chlorella variabilis</name>
    <name type="common">Green alga</name>
    <dbReference type="NCBI Taxonomy" id="554065"/>
    <lineage>
        <taxon>Eukaryota</taxon>
        <taxon>Viridiplantae</taxon>
        <taxon>Chlorophyta</taxon>
        <taxon>core chlorophytes</taxon>
        <taxon>Trebouxiophyceae</taxon>
        <taxon>Chlorellales</taxon>
        <taxon>Chlorellaceae</taxon>
        <taxon>Chlorella clade</taxon>
        <taxon>Chlorella</taxon>
    </lineage>
</organism>
<dbReference type="STRING" id="554065.E1ZII6"/>
<accession>E1ZII6</accession>
<dbReference type="Pfam" id="PF25005">
    <property type="entry name" value="PSF2_N"/>
    <property type="match status" value="1"/>
</dbReference>
<dbReference type="InterPro" id="IPR036224">
    <property type="entry name" value="GINS_bundle-like_dom_sf"/>
</dbReference>